<organism evidence="2">
    <name type="scientific">viral metagenome</name>
    <dbReference type="NCBI Taxonomy" id="1070528"/>
    <lineage>
        <taxon>unclassified sequences</taxon>
        <taxon>metagenomes</taxon>
        <taxon>organismal metagenomes</taxon>
    </lineage>
</organism>
<sequence length="375" mass="44601">MLFMIINNKNNNILPNNYFFNPLTSYNNLLEYINLINKNNKLTEFDNKIPIYLKPRNHIPVANYYEVIKNAYDYSDYHFVLYWINFDEATVIIRRLDDYKIDKQFELKVYDINKSDYETIYFKPVNSNEIITNIKFKIQLEKVEINNLQKIPKIIIQTAKSSECNLASYNAVMTFIDLNPEYEYMFFDDAACYNFIETNFDKTVIDAYNKLKPTAYRADLFRYCVLYKSGGCYFDIKQINRVPIRDIINKNSDLILCRDLKPNAFYNAIMLCTPNNKDISNLIDAVIKNVDNNYYGTCPLCPTGPCLCYNIIPHHKTDLVNRFDIIFYSHYRARHKGNIYSEKLKKIICNTAYKGYYKKNLNNYHKEWMNSQVYK</sequence>
<dbReference type="SUPFAM" id="SSF53448">
    <property type="entry name" value="Nucleotide-diphospho-sugar transferases"/>
    <property type="match status" value="1"/>
</dbReference>
<evidence type="ECO:0008006" key="3">
    <source>
        <dbReference type="Google" id="ProtNLM"/>
    </source>
</evidence>
<accession>A0A6C0DC26</accession>
<dbReference type="GO" id="GO:0051999">
    <property type="term" value="P:mannosyl-inositol phosphorylceramide biosynthetic process"/>
    <property type="evidence" value="ECO:0007669"/>
    <property type="project" value="TreeGrafter"/>
</dbReference>
<dbReference type="EMBL" id="MN739563">
    <property type="protein sequence ID" value="QHT13165.1"/>
    <property type="molecule type" value="Genomic_DNA"/>
</dbReference>
<dbReference type="PANTHER" id="PTHR32385">
    <property type="entry name" value="MANNOSYL PHOSPHORYLINOSITOL CERAMIDE SYNTHASE"/>
    <property type="match status" value="1"/>
</dbReference>
<evidence type="ECO:0000256" key="1">
    <source>
        <dbReference type="ARBA" id="ARBA00022679"/>
    </source>
</evidence>
<reference evidence="2" key="1">
    <citation type="journal article" date="2020" name="Nature">
        <title>Giant virus diversity and host interactions through global metagenomics.</title>
        <authorList>
            <person name="Schulz F."/>
            <person name="Roux S."/>
            <person name="Paez-Espino D."/>
            <person name="Jungbluth S."/>
            <person name="Walsh D.A."/>
            <person name="Denef V.J."/>
            <person name="McMahon K.D."/>
            <person name="Konstantinidis K.T."/>
            <person name="Eloe-Fadrosh E.A."/>
            <person name="Kyrpides N.C."/>
            <person name="Woyke T."/>
        </authorList>
    </citation>
    <scope>NUCLEOTIDE SEQUENCE</scope>
    <source>
        <strain evidence="2">GVMAG-M-3300023174-131</strain>
    </source>
</reference>
<dbReference type="PANTHER" id="PTHR32385:SF15">
    <property type="entry name" value="INOSITOL PHOSPHOCERAMIDE MANNOSYLTRANSFERASE 1"/>
    <property type="match status" value="1"/>
</dbReference>
<evidence type="ECO:0000313" key="2">
    <source>
        <dbReference type="EMBL" id="QHT13165.1"/>
    </source>
</evidence>
<dbReference type="Pfam" id="PF04488">
    <property type="entry name" value="Gly_transf_sug"/>
    <property type="match status" value="1"/>
</dbReference>
<dbReference type="GO" id="GO:0016020">
    <property type="term" value="C:membrane"/>
    <property type="evidence" value="ECO:0007669"/>
    <property type="project" value="GOC"/>
</dbReference>
<dbReference type="GO" id="GO:0000030">
    <property type="term" value="F:mannosyltransferase activity"/>
    <property type="evidence" value="ECO:0007669"/>
    <property type="project" value="TreeGrafter"/>
</dbReference>
<dbReference type="InterPro" id="IPR007577">
    <property type="entry name" value="GlycoTrfase_DXD_sugar-bd_CS"/>
</dbReference>
<name>A0A6C0DC26_9ZZZZ</name>
<dbReference type="Gene3D" id="3.90.550.20">
    <property type="match status" value="1"/>
</dbReference>
<protein>
    <recommendedName>
        <fullName evidence="3">Glycosyltransferase</fullName>
    </recommendedName>
</protein>
<dbReference type="InterPro" id="IPR051706">
    <property type="entry name" value="Glycosyltransferase_domain"/>
</dbReference>
<dbReference type="AlphaFoldDB" id="A0A6C0DC26"/>
<dbReference type="InterPro" id="IPR029044">
    <property type="entry name" value="Nucleotide-diphossugar_trans"/>
</dbReference>
<proteinExistence type="predicted"/>
<keyword evidence="1" id="KW-0808">Transferase</keyword>